<dbReference type="Proteomes" id="UP000676325">
    <property type="component" value="Unassembled WGS sequence"/>
</dbReference>
<organism evidence="4 5">
    <name type="scientific">Actinospica acidithermotolerans</name>
    <dbReference type="NCBI Taxonomy" id="2828514"/>
    <lineage>
        <taxon>Bacteria</taxon>
        <taxon>Bacillati</taxon>
        <taxon>Actinomycetota</taxon>
        <taxon>Actinomycetes</taxon>
        <taxon>Catenulisporales</taxon>
        <taxon>Actinospicaceae</taxon>
        <taxon>Actinospica</taxon>
    </lineage>
</organism>
<sequence length="208" mass="20689">MNRILIVTAVEAEAEAVRRGLPADAPHGVTVLAGGVGSAQSAAATARALALDPGYDAVLSVGIGGAFPGKAELGGLLLARRVVAADLGADSPDGFLSVDELGLGSSTLDGGRVPGLDAVVGTILTVNTATGTDERAAELTARHPQAVGEAMEGYGVAASAALFDLPFAEVRAVSNFVGKRDRDAWELGLAFAALTAAATPIAEGLEAC</sequence>
<dbReference type="InterPro" id="IPR000845">
    <property type="entry name" value="Nucleoside_phosphorylase_d"/>
</dbReference>
<dbReference type="CDD" id="cd17766">
    <property type="entry name" value="futalosine_nucleosidase_MqnB"/>
    <property type="match status" value="1"/>
</dbReference>
<keyword evidence="1 4" id="KW-0378">Hydrolase</keyword>
<evidence type="ECO:0000256" key="2">
    <source>
        <dbReference type="NCBIfam" id="TIGR03664"/>
    </source>
</evidence>
<proteinExistence type="inferred from homology"/>
<dbReference type="GO" id="GO:0019284">
    <property type="term" value="P:L-methionine salvage from S-adenosylmethionine"/>
    <property type="evidence" value="ECO:0007669"/>
    <property type="project" value="TreeGrafter"/>
</dbReference>
<dbReference type="HAMAP" id="MF_00991">
    <property type="entry name" value="MqnB"/>
    <property type="match status" value="1"/>
</dbReference>
<dbReference type="GO" id="GO:0005829">
    <property type="term" value="C:cytosol"/>
    <property type="evidence" value="ECO:0007669"/>
    <property type="project" value="TreeGrafter"/>
</dbReference>
<dbReference type="Gene3D" id="3.40.50.1580">
    <property type="entry name" value="Nucleoside phosphorylase domain"/>
    <property type="match status" value="1"/>
</dbReference>
<evidence type="ECO:0000256" key="1">
    <source>
        <dbReference type="HAMAP-Rule" id="MF_00991"/>
    </source>
</evidence>
<comment type="caution">
    <text evidence="4">The sequence shown here is derived from an EMBL/GenBank/DDBJ whole genome shotgun (WGS) entry which is preliminary data.</text>
</comment>
<evidence type="ECO:0000259" key="3">
    <source>
        <dbReference type="Pfam" id="PF01048"/>
    </source>
</evidence>
<keyword evidence="1" id="KW-0474">Menaquinone biosynthesis</keyword>
<dbReference type="SUPFAM" id="SSF53167">
    <property type="entry name" value="Purine and uridine phosphorylases"/>
    <property type="match status" value="1"/>
</dbReference>
<dbReference type="PANTHER" id="PTHR46832">
    <property type="entry name" value="5'-METHYLTHIOADENOSINE/S-ADENOSYLHOMOCYSTEINE NUCLEOSIDASE"/>
    <property type="match status" value="1"/>
</dbReference>
<keyword evidence="4" id="KW-0326">Glycosidase</keyword>
<dbReference type="GO" id="GO:0009234">
    <property type="term" value="P:menaquinone biosynthetic process"/>
    <property type="evidence" value="ECO:0007669"/>
    <property type="project" value="UniProtKB-UniRule"/>
</dbReference>
<gene>
    <name evidence="1" type="primary">mqnB</name>
    <name evidence="4" type="ORF">KDK95_25315</name>
</gene>
<comment type="pathway">
    <text evidence="1">Quinol/quinone metabolism; menaquinone biosynthesis.</text>
</comment>
<accession>A0A941EDS6</accession>
<keyword evidence="5" id="KW-1185">Reference proteome</keyword>
<evidence type="ECO:0000313" key="4">
    <source>
        <dbReference type="EMBL" id="MBR7829651.1"/>
    </source>
</evidence>
<dbReference type="NCBIfam" id="NF006087">
    <property type="entry name" value="PRK08236.1"/>
    <property type="match status" value="1"/>
</dbReference>
<dbReference type="InterPro" id="IPR035994">
    <property type="entry name" value="Nucleoside_phosphorylase_sf"/>
</dbReference>
<protein>
    <recommendedName>
        <fullName evidence="1 2">Futalosine hydrolase</fullName>
        <shortName evidence="1">FL hydrolase</shortName>
        <ecNumber evidence="1 2">3.2.2.26</ecNumber>
    </recommendedName>
    <alternativeName>
        <fullName evidence="1">Futalosine nucleosidase</fullName>
    </alternativeName>
    <alternativeName>
        <fullName evidence="1">Menaquinone biosynthetic enzyme MqnB</fullName>
    </alternativeName>
</protein>
<comment type="catalytic activity">
    <reaction evidence="1">
        <text>futalosine + H2O = dehypoxanthine futalosine + hypoxanthine</text>
        <dbReference type="Rhea" id="RHEA:25904"/>
        <dbReference type="ChEBI" id="CHEBI:15377"/>
        <dbReference type="ChEBI" id="CHEBI:17368"/>
        <dbReference type="ChEBI" id="CHEBI:58863"/>
        <dbReference type="ChEBI" id="CHEBI:58864"/>
        <dbReference type="EC" id="3.2.2.26"/>
    </reaction>
</comment>
<dbReference type="NCBIfam" id="TIGR03664">
    <property type="entry name" value="fut_nucase"/>
    <property type="match status" value="1"/>
</dbReference>
<comment type="similarity">
    <text evidence="1">Belongs to the PNP/UDP phosphorylase family. Futalosine hydrolase subfamily.</text>
</comment>
<dbReference type="GO" id="GO:0009116">
    <property type="term" value="P:nucleoside metabolic process"/>
    <property type="evidence" value="ECO:0007669"/>
    <property type="project" value="InterPro"/>
</dbReference>
<reference evidence="4" key="1">
    <citation type="submission" date="2021-04" db="EMBL/GenBank/DDBJ databases">
        <title>Genome based classification of Actinospica acidithermotolerans sp. nov., an actinobacterium isolated from an Indonesian hot spring.</title>
        <authorList>
            <person name="Kusuma A.B."/>
            <person name="Putra K.E."/>
            <person name="Nafisah S."/>
            <person name="Loh J."/>
            <person name="Nouioui I."/>
            <person name="Goodfellow M."/>
        </authorList>
    </citation>
    <scope>NUCLEOTIDE SEQUENCE</scope>
    <source>
        <strain evidence="4">MGRD01-02</strain>
    </source>
</reference>
<feature type="domain" description="Nucleoside phosphorylase" evidence="3">
    <location>
        <begin position="28"/>
        <end position="184"/>
    </location>
</feature>
<dbReference type="EC" id="3.2.2.26" evidence="1 2"/>
<dbReference type="EMBL" id="JAGSOH010000093">
    <property type="protein sequence ID" value="MBR7829651.1"/>
    <property type="molecule type" value="Genomic_DNA"/>
</dbReference>
<dbReference type="GO" id="GO:0008930">
    <property type="term" value="F:methylthioadenosine nucleosidase activity"/>
    <property type="evidence" value="ECO:0007669"/>
    <property type="project" value="TreeGrafter"/>
</dbReference>
<dbReference type="GO" id="GO:0008782">
    <property type="term" value="F:adenosylhomocysteine nucleosidase activity"/>
    <property type="evidence" value="ECO:0007669"/>
    <property type="project" value="TreeGrafter"/>
</dbReference>
<dbReference type="PANTHER" id="PTHR46832:SF2">
    <property type="entry name" value="FUTALOSINE HYDROLASE"/>
    <property type="match status" value="1"/>
</dbReference>
<dbReference type="InterPro" id="IPR019963">
    <property type="entry name" value="FL_hydrolase_MqnB"/>
</dbReference>
<dbReference type="AlphaFoldDB" id="A0A941EDS6"/>
<comment type="function">
    <text evidence="1">Catalyzes the hydrolysis of futalosine (FL) to dehypoxanthine futalosine (DHFL) and hypoxanthine, a step in the biosynthesis of menaquinone (MK, vitamin K2).</text>
</comment>
<dbReference type="RefSeq" id="WP_212520782.1">
    <property type="nucleotide sequence ID" value="NZ_JAGSOH010000093.1"/>
</dbReference>
<dbReference type="Pfam" id="PF01048">
    <property type="entry name" value="PNP_UDP_1"/>
    <property type="match status" value="1"/>
</dbReference>
<name>A0A941EDS6_9ACTN</name>
<evidence type="ECO:0000313" key="5">
    <source>
        <dbReference type="Proteomes" id="UP000676325"/>
    </source>
</evidence>